<protein>
    <submittedName>
        <fullName evidence="1">Uncharacterized protein</fullName>
    </submittedName>
</protein>
<accession>A0ABU0BSR9</accession>
<evidence type="ECO:0000313" key="2">
    <source>
        <dbReference type="Proteomes" id="UP001230207"/>
    </source>
</evidence>
<dbReference type="Proteomes" id="UP001230207">
    <property type="component" value="Unassembled WGS sequence"/>
</dbReference>
<comment type="caution">
    <text evidence="1">The sequence shown here is derived from an EMBL/GenBank/DDBJ whole genome shotgun (WGS) entry which is preliminary data.</text>
</comment>
<evidence type="ECO:0000313" key="1">
    <source>
        <dbReference type="EMBL" id="MDQ0321300.1"/>
    </source>
</evidence>
<reference evidence="1 2" key="1">
    <citation type="submission" date="2023-07" db="EMBL/GenBank/DDBJ databases">
        <title>Genomic Encyclopedia of Type Strains, Phase IV (KMG-IV): sequencing the most valuable type-strain genomes for metagenomic binning, comparative biology and taxonomic classification.</title>
        <authorList>
            <person name="Goeker M."/>
        </authorList>
    </citation>
    <scope>NUCLEOTIDE SEQUENCE [LARGE SCALE GENOMIC DNA]</scope>
    <source>
        <strain evidence="1 2">DSM 1112</strain>
    </source>
</reference>
<sequence>MKFDWNVSTFGGKLQPHSIWKSGLVMTFQVFEKHELYMPSWPQRLWRAAGNFLVCIRADSASIDLDVTPDYIKRDLGFLEGREPRQECELTR</sequence>
<proteinExistence type="predicted"/>
<dbReference type="RefSeq" id="WP_307231787.1">
    <property type="nucleotide sequence ID" value="NZ_JAUSVF010000001.1"/>
</dbReference>
<keyword evidence="2" id="KW-1185">Reference proteome</keyword>
<dbReference type="EMBL" id="JAUSVF010000001">
    <property type="protein sequence ID" value="MDQ0321300.1"/>
    <property type="molecule type" value="Genomic_DNA"/>
</dbReference>
<gene>
    <name evidence="1" type="ORF">QO002_003438</name>
</gene>
<organism evidence="1 2">
    <name type="scientific">Pararhizobium capsulatum DSM 1112</name>
    <dbReference type="NCBI Taxonomy" id="1121113"/>
    <lineage>
        <taxon>Bacteria</taxon>
        <taxon>Pseudomonadati</taxon>
        <taxon>Pseudomonadota</taxon>
        <taxon>Alphaproteobacteria</taxon>
        <taxon>Hyphomicrobiales</taxon>
        <taxon>Rhizobiaceae</taxon>
        <taxon>Rhizobium/Agrobacterium group</taxon>
        <taxon>Pararhizobium</taxon>
    </lineage>
</organism>
<name>A0ABU0BSR9_9HYPH</name>